<dbReference type="Proteomes" id="UP000290218">
    <property type="component" value="Unassembled WGS sequence"/>
</dbReference>
<keyword evidence="1" id="KW-0732">Signal</keyword>
<feature type="signal peptide" evidence="1">
    <location>
        <begin position="1"/>
        <end position="24"/>
    </location>
</feature>
<dbReference type="Gene3D" id="1.10.606.20">
    <property type="match status" value="1"/>
</dbReference>
<dbReference type="InterPro" id="IPR036938">
    <property type="entry name" value="PAP2/HPO_sf"/>
</dbReference>
<dbReference type="CDD" id="cd03398">
    <property type="entry name" value="PAP2_haloperoxidase"/>
    <property type="match status" value="1"/>
</dbReference>
<accession>A0A4Q1C517</accession>
<evidence type="ECO:0000256" key="1">
    <source>
        <dbReference type="SAM" id="SignalP"/>
    </source>
</evidence>
<dbReference type="PANTHER" id="PTHR34599:SF2">
    <property type="entry name" value="TRAF-TYPE DOMAIN-CONTAINING PROTEIN"/>
    <property type="match status" value="1"/>
</dbReference>
<dbReference type="OrthoDB" id="7793240at2"/>
<comment type="caution">
    <text evidence="2">The sequence shown here is derived from an EMBL/GenBank/DDBJ whole genome shotgun (WGS) entry which is preliminary data.</text>
</comment>
<feature type="chain" id="PRO_5020973266" evidence="1">
    <location>
        <begin position="25"/>
        <end position="422"/>
    </location>
</feature>
<keyword evidence="3" id="KW-1185">Reference proteome</keyword>
<gene>
    <name evidence="2" type="ORF">ESB00_17005</name>
</gene>
<name>A0A4Q1C517_9BACT</name>
<organism evidence="2 3">
    <name type="scientific">Oleiharenicola lentus</name>
    <dbReference type="NCBI Taxonomy" id="2508720"/>
    <lineage>
        <taxon>Bacteria</taxon>
        <taxon>Pseudomonadati</taxon>
        <taxon>Verrucomicrobiota</taxon>
        <taxon>Opitutia</taxon>
        <taxon>Opitutales</taxon>
        <taxon>Opitutaceae</taxon>
        <taxon>Oleiharenicola</taxon>
    </lineage>
</organism>
<dbReference type="InterPro" id="IPR052559">
    <property type="entry name" value="V-haloperoxidase"/>
</dbReference>
<dbReference type="AlphaFoldDB" id="A0A4Q1C517"/>
<evidence type="ECO:0000313" key="2">
    <source>
        <dbReference type="EMBL" id="RXK53393.1"/>
    </source>
</evidence>
<dbReference type="EMBL" id="SDHX01000002">
    <property type="protein sequence ID" value="RXK53393.1"/>
    <property type="molecule type" value="Genomic_DNA"/>
</dbReference>
<protein>
    <submittedName>
        <fullName evidence="2">Phosphatase PAP2 family protein</fullName>
    </submittedName>
</protein>
<evidence type="ECO:0000313" key="3">
    <source>
        <dbReference type="Proteomes" id="UP000290218"/>
    </source>
</evidence>
<proteinExistence type="predicted"/>
<dbReference type="RefSeq" id="WP_129048983.1">
    <property type="nucleotide sequence ID" value="NZ_SDHX01000002.1"/>
</dbReference>
<dbReference type="SUPFAM" id="SSF48317">
    <property type="entry name" value="Acid phosphatase/Vanadium-dependent haloperoxidase"/>
    <property type="match status" value="1"/>
</dbReference>
<dbReference type="PANTHER" id="PTHR34599">
    <property type="entry name" value="PEROXIDASE-RELATED"/>
    <property type="match status" value="1"/>
</dbReference>
<sequence>MKSLRPLLALLALLSLAVAPFTRAADNAVLFWNDQALNAIRLARTPPPIASHHLATVHAAIHDSVAGITRTHRPWQGQAIARAGASLDAAIASSAFTVINALWGQAANPENYRRAYAQALAAIPEGPAKADGLAFGKQVAEAVLAIRAQSGWNKPIEGTFSSTEPGLWRETPPGFRPPVLPHWAKVVPFVMKSPDQFRAPPPPAVNSKQAADEMEQIVRIGARDNADRTEYQTLAAPFWADDLGSATPPGHWNVIAQDLTRRNKLSTADTARFFALLNLALADAGITIWETKFHYRTWRPETSIREVTKDINPHAIAHPDFIPLMASPAFPSYISGHSTFSAAGSRLIERWFGTDDIEFTTTSDGLPGAVRTFKKLSECRDEIGMSRLWGGIHVMADNVEGQKAGIKVADYVFANALQPVQK</sequence>
<reference evidence="2 3" key="1">
    <citation type="submission" date="2019-01" db="EMBL/GenBank/DDBJ databases">
        <title>Lacunisphaera sp. strain TWA-58.</title>
        <authorList>
            <person name="Chen W.-M."/>
        </authorList>
    </citation>
    <scope>NUCLEOTIDE SEQUENCE [LARGE SCALE GENOMIC DNA]</scope>
    <source>
        <strain evidence="2 3">TWA-58</strain>
    </source>
</reference>